<evidence type="ECO:0000313" key="3">
    <source>
        <dbReference type="EMBL" id="MXO72857.1"/>
    </source>
</evidence>
<organism evidence="3 4">
    <name type="scientific">Alteraurantiacibacter buctensis</name>
    <dbReference type="NCBI Taxonomy" id="1503981"/>
    <lineage>
        <taxon>Bacteria</taxon>
        <taxon>Pseudomonadati</taxon>
        <taxon>Pseudomonadota</taxon>
        <taxon>Alphaproteobacteria</taxon>
        <taxon>Sphingomonadales</taxon>
        <taxon>Erythrobacteraceae</taxon>
        <taxon>Alteraurantiacibacter</taxon>
    </lineage>
</organism>
<accession>A0A844Z2W6</accession>
<keyword evidence="2" id="KW-0812">Transmembrane</keyword>
<dbReference type="RefSeq" id="WP_160772789.1">
    <property type="nucleotide sequence ID" value="NZ_WTYV01000006.1"/>
</dbReference>
<name>A0A844Z2W6_9SPHN</name>
<evidence type="ECO:0000256" key="2">
    <source>
        <dbReference type="SAM" id="Phobius"/>
    </source>
</evidence>
<proteinExistence type="predicted"/>
<sequence length="168" mass="17729">MTALLAIRAFLGKLPWQAYAVLAAIGIVLIAYSKGYGDARDKYHRQMAELTASVEAAQEQARAAQIAVIEAEQARLDAVTKEADHAHEVTRVVVRDATDRFIADNGVRPNGQCVASGTDSAAADPGAGVSESLPAKAIVDTADVRACADLYAYSIAAREWALGLSVTE</sequence>
<keyword evidence="2" id="KW-1133">Transmembrane helix</keyword>
<dbReference type="AlphaFoldDB" id="A0A844Z2W6"/>
<protein>
    <recommendedName>
        <fullName evidence="5">Lysis protein</fullName>
    </recommendedName>
</protein>
<keyword evidence="2" id="KW-0472">Membrane</keyword>
<gene>
    <name evidence="3" type="ORF">GRI99_14590</name>
</gene>
<dbReference type="Proteomes" id="UP000466966">
    <property type="component" value="Unassembled WGS sequence"/>
</dbReference>
<evidence type="ECO:0008006" key="5">
    <source>
        <dbReference type="Google" id="ProtNLM"/>
    </source>
</evidence>
<keyword evidence="4" id="KW-1185">Reference proteome</keyword>
<evidence type="ECO:0000313" key="4">
    <source>
        <dbReference type="Proteomes" id="UP000466966"/>
    </source>
</evidence>
<comment type="caution">
    <text evidence="3">The sequence shown here is derived from an EMBL/GenBank/DDBJ whole genome shotgun (WGS) entry which is preliminary data.</text>
</comment>
<dbReference type="EMBL" id="WTYV01000006">
    <property type="protein sequence ID" value="MXO72857.1"/>
    <property type="molecule type" value="Genomic_DNA"/>
</dbReference>
<feature type="transmembrane region" description="Helical" evidence="2">
    <location>
        <begin position="16"/>
        <end position="37"/>
    </location>
</feature>
<keyword evidence="1" id="KW-0175">Coiled coil</keyword>
<reference evidence="3 4" key="1">
    <citation type="submission" date="2019-12" db="EMBL/GenBank/DDBJ databases">
        <title>Genomic-based taxomic classification of the family Erythrobacteraceae.</title>
        <authorList>
            <person name="Xu L."/>
        </authorList>
    </citation>
    <scope>NUCLEOTIDE SEQUENCE [LARGE SCALE GENOMIC DNA]</scope>
    <source>
        <strain evidence="3 4">M0322</strain>
    </source>
</reference>
<evidence type="ECO:0000256" key="1">
    <source>
        <dbReference type="SAM" id="Coils"/>
    </source>
</evidence>
<feature type="coiled-coil region" evidence="1">
    <location>
        <begin position="40"/>
        <end position="74"/>
    </location>
</feature>